<keyword evidence="10" id="KW-1185">Reference proteome</keyword>
<dbReference type="InterPro" id="IPR007235">
    <property type="entry name" value="Glyco_trans_28_C"/>
</dbReference>
<keyword evidence="7 9" id="KW-0808">Transferase</keyword>
<name>A0AAN8ED74_9EURO</name>
<dbReference type="Pfam" id="PF04101">
    <property type="entry name" value="Glyco_tran_28_C"/>
    <property type="match status" value="1"/>
</dbReference>
<sequence length="204" mass="22434">MTAAQPTKRCFVTVGATASFTSLIRAVLEPTFLEALGKEGYTELRMQFGKGGKKTFDDYSWVLPDELKQRLGISITGFDFNKDGLREEMLAAKRTYGKSKYAGVEGCVISHAGSGSILDALRVELPIIVVPNPELLDNHQLELAEVLAEQNYVVHGELGKLAEALPAVEALRKKMKQWPPVVGTNEKTPRQALAHVMDDELGYD</sequence>
<gene>
    <name evidence="7 9" type="primary">ALG13</name>
    <name evidence="9" type="ORF">OHC33_005958</name>
</gene>
<dbReference type="PANTHER" id="PTHR47043">
    <property type="entry name" value="UDP-N-ACETYLGLUCOSAMINE TRANSFERASE SUBUNIT ALG13"/>
    <property type="match status" value="1"/>
</dbReference>
<accession>A0AAN8ED74</accession>
<dbReference type="Proteomes" id="UP001316803">
    <property type="component" value="Unassembled WGS sequence"/>
</dbReference>
<dbReference type="AlphaFoldDB" id="A0AAN8ED74"/>
<evidence type="ECO:0000313" key="9">
    <source>
        <dbReference type="EMBL" id="KAK5952839.1"/>
    </source>
</evidence>
<comment type="caution">
    <text evidence="9">The sequence shown here is derived from an EMBL/GenBank/DDBJ whole genome shotgun (WGS) entry which is preliminary data.</text>
</comment>
<comment type="function">
    <text evidence="4 7">Involved in protein N-glycosylation. Essential for the second step of the dolichol-linked oligosaccharide pathway.</text>
</comment>
<reference evidence="9 10" key="1">
    <citation type="submission" date="2022-12" db="EMBL/GenBank/DDBJ databases">
        <title>Genomic features and morphological characterization of a novel Knufia sp. strain isolated from spacecraft assembly facility.</title>
        <authorList>
            <person name="Teixeira M."/>
            <person name="Chander A.M."/>
            <person name="Stajich J.E."/>
            <person name="Venkateswaran K."/>
        </authorList>
    </citation>
    <scope>NUCLEOTIDE SEQUENCE [LARGE SCALE GENOMIC DNA]</scope>
    <source>
        <strain evidence="9 10">FJI-L2-BK-P2</strain>
    </source>
</reference>
<organism evidence="9 10">
    <name type="scientific">Knufia fluminis</name>
    <dbReference type="NCBI Taxonomy" id="191047"/>
    <lineage>
        <taxon>Eukaryota</taxon>
        <taxon>Fungi</taxon>
        <taxon>Dikarya</taxon>
        <taxon>Ascomycota</taxon>
        <taxon>Pezizomycotina</taxon>
        <taxon>Eurotiomycetes</taxon>
        <taxon>Chaetothyriomycetidae</taxon>
        <taxon>Chaetothyriales</taxon>
        <taxon>Trichomeriaceae</taxon>
        <taxon>Knufia</taxon>
    </lineage>
</organism>
<proteinExistence type="inferred from homology"/>
<comment type="similarity">
    <text evidence="7">Belongs to the glycosyltransferase 28 family.</text>
</comment>
<feature type="domain" description="Glycosyl transferase family 28 C-terminal" evidence="8">
    <location>
        <begin position="107"/>
        <end position="169"/>
    </location>
</feature>
<comment type="subunit">
    <text evidence="1 7">Heterodimer with ALG14 to form a functional enzyme.</text>
</comment>
<evidence type="ECO:0000256" key="2">
    <source>
        <dbReference type="ARBA" id="ARBA00012614"/>
    </source>
</evidence>
<dbReference type="GO" id="GO:0043541">
    <property type="term" value="C:UDP-N-acetylglucosamine transferase complex"/>
    <property type="evidence" value="ECO:0007669"/>
    <property type="project" value="TreeGrafter"/>
</dbReference>
<evidence type="ECO:0000313" key="10">
    <source>
        <dbReference type="Proteomes" id="UP001316803"/>
    </source>
</evidence>
<comment type="subcellular location">
    <subcellularLocation>
        <location evidence="7">Endoplasmic reticulum</location>
    </subcellularLocation>
</comment>
<dbReference type="InterPro" id="IPR052474">
    <property type="entry name" value="UDP-GlcNAc_transferase"/>
</dbReference>
<dbReference type="GO" id="GO:0004577">
    <property type="term" value="F:N-acetylglucosaminyldiphosphodolichol N-acetylglucosaminyltransferase activity"/>
    <property type="evidence" value="ECO:0007669"/>
    <property type="project" value="UniProtKB-EC"/>
</dbReference>
<protein>
    <recommendedName>
        <fullName evidence="3 7">UDP-N-acetylglucosamine transferase subunit ALG13</fullName>
        <ecNumber evidence="2 7">2.4.1.141</ecNumber>
    </recommendedName>
    <alternativeName>
        <fullName evidence="5 7">Asparagine-linked glycosylation protein 13</fullName>
    </alternativeName>
</protein>
<dbReference type="PANTHER" id="PTHR47043:SF1">
    <property type="entry name" value="UDP-N-ACETYLGLUCOSAMINE TRANSFERASE SUBUNIT ALG13"/>
    <property type="match status" value="1"/>
</dbReference>
<dbReference type="Gene3D" id="3.40.50.2000">
    <property type="entry name" value="Glycogen Phosphorylase B"/>
    <property type="match status" value="1"/>
</dbReference>
<keyword evidence="7 9" id="KW-0328">Glycosyltransferase</keyword>
<evidence type="ECO:0000256" key="5">
    <source>
        <dbReference type="ARBA" id="ARBA00032061"/>
    </source>
</evidence>
<evidence type="ECO:0000256" key="6">
    <source>
        <dbReference type="ARBA" id="ARBA00048184"/>
    </source>
</evidence>
<evidence type="ECO:0000256" key="3">
    <source>
        <dbReference type="ARBA" id="ARBA00017468"/>
    </source>
</evidence>
<evidence type="ECO:0000256" key="4">
    <source>
        <dbReference type="ARBA" id="ARBA00024804"/>
    </source>
</evidence>
<evidence type="ECO:0000256" key="7">
    <source>
        <dbReference type="RuleBase" id="RU362128"/>
    </source>
</evidence>
<evidence type="ECO:0000259" key="8">
    <source>
        <dbReference type="Pfam" id="PF04101"/>
    </source>
</evidence>
<dbReference type="GO" id="GO:0006488">
    <property type="term" value="P:dolichol-linked oligosaccharide biosynthetic process"/>
    <property type="evidence" value="ECO:0007669"/>
    <property type="project" value="TreeGrafter"/>
</dbReference>
<dbReference type="SUPFAM" id="SSF53756">
    <property type="entry name" value="UDP-Glycosyltransferase/glycogen phosphorylase"/>
    <property type="match status" value="1"/>
</dbReference>
<dbReference type="EMBL" id="JAKLMC020000013">
    <property type="protein sequence ID" value="KAK5952839.1"/>
    <property type="molecule type" value="Genomic_DNA"/>
</dbReference>
<comment type="catalytic activity">
    <reaction evidence="6">
        <text>an N-acetyl-alpha-D-glucosaminyl-diphospho-di-trans,poly-cis-dolichol + UDP-N-acetyl-alpha-D-glucosamine = an N,N'-diacetylchitobiosyl-diphospho-di-trans,poly-cis-dolichol + UDP + H(+)</text>
        <dbReference type="Rhea" id="RHEA:23380"/>
        <dbReference type="Rhea" id="RHEA-COMP:19507"/>
        <dbReference type="Rhea" id="RHEA-COMP:19510"/>
        <dbReference type="ChEBI" id="CHEBI:15378"/>
        <dbReference type="ChEBI" id="CHEBI:57269"/>
        <dbReference type="ChEBI" id="CHEBI:57705"/>
        <dbReference type="ChEBI" id="CHEBI:58223"/>
        <dbReference type="ChEBI" id="CHEBI:58427"/>
        <dbReference type="EC" id="2.4.1.141"/>
    </reaction>
</comment>
<evidence type="ECO:0000256" key="1">
    <source>
        <dbReference type="ARBA" id="ARBA00011198"/>
    </source>
</evidence>
<dbReference type="EC" id="2.4.1.141" evidence="2 7"/>
<keyword evidence="7" id="KW-0256">Endoplasmic reticulum</keyword>